<dbReference type="OrthoDB" id="3489571at2759"/>
<proteinExistence type="predicted"/>
<sequence>MKFTLTSLVTLLAFAPAALASVVAIPGAETNNPNALAEKRDLHRQIYCVDYHPAKNLKEGGEVDNDATDKACAMYRRRSTGNKQWDKCSDCYMKVLKGSNIHVCISEGRHLGGDEMTYYCKKSGAHHGND</sequence>
<accession>A0A9N9LFZ6</accession>
<evidence type="ECO:0000313" key="2">
    <source>
        <dbReference type="EMBL" id="CAG8971906.1"/>
    </source>
</evidence>
<keyword evidence="1" id="KW-0732">Signal</keyword>
<feature type="chain" id="PRO_5040154700" evidence="1">
    <location>
        <begin position="21"/>
        <end position="130"/>
    </location>
</feature>
<dbReference type="AlphaFoldDB" id="A0A9N9LFZ6"/>
<protein>
    <submittedName>
        <fullName evidence="2">Uncharacterized protein</fullName>
    </submittedName>
</protein>
<evidence type="ECO:0000313" key="3">
    <source>
        <dbReference type="Proteomes" id="UP000701801"/>
    </source>
</evidence>
<keyword evidence="3" id="KW-1185">Reference proteome</keyword>
<dbReference type="Proteomes" id="UP000701801">
    <property type="component" value="Unassembled WGS sequence"/>
</dbReference>
<name>A0A9N9LFZ6_9HELO</name>
<dbReference type="EMBL" id="CAJVRM010000029">
    <property type="protein sequence ID" value="CAG8971906.1"/>
    <property type="molecule type" value="Genomic_DNA"/>
</dbReference>
<comment type="caution">
    <text evidence="2">The sequence shown here is derived from an EMBL/GenBank/DDBJ whole genome shotgun (WGS) entry which is preliminary data.</text>
</comment>
<feature type="signal peptide" evidence="1">
    <location>
        <begin position="1"/>
        <end position="20"/>
    </location>
</feature>
<gene>
    <name evidence="2" type="ORF">HYALB_00007822</name>
</gene>
<organism evidence="2 3">
    <name type="scientific">Hymenoscyphus albidus</name>
    <dbReference type="NCBI Taxonomy" id="595503"/>
    <lineage>
        <taxon>Eukaryota</taxon>
        <taxon>Fungi</taxon>
        <taxon>Dikarya</taxon>
        <taxon>Ascomycota</taxon>
        <taxon>Pezizomycotina</taxon>
        <taxon>Leotiomycetes</taxon>
        <taxon>Helotiales</taxon>
        <taxon>Helotiaceae</taxon>
        <taxon>Hymenoscyphus</taxon>
    </lineage>
</organism>
<reference evidence="2" key="1">
    <citation type="submission" date="2021-07" db="EMBL/GenBank/DDBJ databases">
        <authorList>
            <person name="Durling M."/>
        </authorList>
    </citation>
    <scope>NUCLEOTIDE SEQUENCE</scope>
</reference>
<evidence type="ECO:0000256" key="1">
    <source>
        <dbReference type="SAM" id="SignalP"/>
    </source>
</evidence>